<accession>A0A2H9VUI7</accession>
<gene>
    <name evidence="3" type="ORF">CLV57_1474</name>
</gene>
<evidence type="ECO:0000256" key="1">
    <source>
        <dbReference type="SAM" id="SignalP"/>
    </source>
</evidence>
<dbReference type="OrthoDB" id="1467485at2"/>
<sequence length="243" mass="27275">MIKRYVILLVVLFCSQTLLAQKVPAWGGGADLKDFSGGFSFSYVSSYYKIDRKPEWRQPYFDENGAKITDALNSISSDNSPGFAVGFLGRYRINEHLEARLMPALIFADRSVSYKYADPSQDQVKEVRATLVDLPVQFKLKSNRLGDYRAYLIAGLKYSRALGNKENADDNQAPTAKLLKTINGYGSYEVGVGCDIYFEFFKLSPEIKIANSFGNLLLRENNAFAAPINSLSLHTVMFSLHFE</sequence>
<dbReference type="Pfam" id="PF13568">
    <property type="entry name" value="OMP_b-brl_2"/>
    <property type="match status" value="1"/>
</dbReference>
<keyword evidence="1" id="KW-0732">Signal</keyword>
<keyword evidence="4" id="KW-1185">Reference proteome</keyword>
<dbReference type="AlphaFoldDB" id="A0A2H9VUI7"/>
<dbReference type="EMBL" id="PGFJ01000001">
    <property type="protein sequence ID" value="PJJ84461.1"/>
    <property type="molecule type" value="Genomic_DNA"/>
</dbReference>
<organism evidence="3 4">
    <name type="scientific">Mucilaginibacter auburnensis</name>
    <dbReference type="NCBI Taxonomy" id="1457233"/>
    <lineage>
        <taxon>Bacteria</taxon>
        <taxon>Pseudomonadati</taxon>
        <taxon>Bacteroidota</taxon>
        <taxon>Sphingobacteriia</taxon>
        <taxon>Sphingobacteriales</taxon>
        <taxon>Sphingobacteriaceae</taxon>
        <taxon>Mucilaginibacter</taxon>
    </lineage>
</organism>
<dbReference type="RefSeq" id="WP_100340655.1">
    <property type="nucleotide sequence ID" value="NZ_PGFJ01000001.1"/>
</dbReference>
<evidence type="ECO:0000259" key="2">
    <source>
        <dbReference type="Pfam" id="PF13568"/>
    </source>
</evidence>
<feature type="domain" description="Outer membrane protein beta-barrel" evidence="2">
    <location>
        <begin position="74"/>
        <end position="216"/>
    </location>
</feature>
<protein>
    <submittedName>
        <fullName evidence="3">Outer membrane protein with beta-barrel domain</fullName>
    </submittedName>
</protein>
<comment type="caution">
    <text evidence="3">The sequence shown here is derived from an EMBL/GenBank/DDBJ whole genome shotgun (WGS) entry which is preliminary data.</text>
</comment>
<feature type="signal peptide" evidence="1">
    <location>
        <begin position="1"/>
        <end position="20"/>
    </location>
</feature>
<feature type="chain" id="PRO_5014169276" evidence="1">
    <location>
        <begin position="21"/>
        <end position="243"/>
    </location>
</feature>
<evidence type="ECO:0000313" key="4">
    <source>
        <dbReference type="Proteomes" id="UP000242687"/>
    </source>
</evidence>
<reference evidence="3 4" key="1">
    <citation type="submission" date="2017-11" db="EMBL/GenBank/DDBJ databases">
        <title>Genomic Encyclopedia of Archaeal and Bacterial Type Strains, Phase II (KMG-II): From Individual Species to Whole Genera.</title>
        <authorList>
            <person name="Goeker M."/>
        </authorList>
    </citation>
    <scope>NUCLEOTIDE SEQUENCE [LARGE SCALE GENOMIC DNA]</scope>
    <source>
        <strain evidence="3 4">DSM 28175</strain>
    </source>
</reference>
<dbReference type="Proteomes" id="UP000242687">
    <property type="component" value="Unassembled WGS sequence"/>
</dbReference>
<dbReference type="InterPro" id="IPR025665">
    <property type="entry name" value="Beta-barrel_OMP_2"/>
</dbReference>
<evidence type="ECO:0000313" key="3">
    <source>
        <dbReference type="EMBL" id="PJJ84461.1"/>
    </source>
</evidence>
<name>A0A2H9VUI7_9SPHI</name>
<proteinExistence type="predicted"/>